<gene>
    <name evidence="1" type="ORF">IAC51_08160</name>
</gene>
<name>A0A940DL92_9BACT</name>
<organism evidence="1 2">
    <name type="scientific">Candidatus Aphodosoma intestinipullorum</name>
    <dbReference type="NCBI Taxonomy" id="2840674"/>
    <lineage>
        <taxon>Bacteria</taxon>
        <taxon>Pseudomonadati</taxon>
        <taxon>Bacteroidota</taxon>
        <taxon>Bacteroidia</taxon>
        <taxon>Bacteroidales</taxon>
        <taxon>Candidatus Aphodosoma</taxon>
    </lineage>
</organism>
<evidence type="ECO:0000313" key="1">
    <source>
        <dbReference type="EMBL" id="MBO8440606.1"/>
    </source>
</evidence>
<dbReference type="Proteomes" id="UP000712007">
    <property type="component" value="Unassembled WGS sequence"/>
</dbReference>
<keyword evidence="1" id="KW-0449">Lipoprotein</keyword>
<accession>A0A940DL92</accession>
<dbReference type="InterPro" id="IPR008969">
    <property type="entry name" value="CarboxyPept-like_regulatory"/>
</dbReference>
<dbReference type="AlphaFoldDB" id="A0A940DL92"/>
<reference evidence="1" key="2">
    <citation type="journal article" date="2021" name="PeerJ">
        <title>Extensive microbial diversity within the chicken gut microbiome revealed by metagenomics and culture.</title>
        <authorList>
            <person name="Gilroy R."/>
            <person name="Ravi A."/>
            <person name="Getino M."/>
            <person name="Pursley I."/>
            <person name="Horton D.L."/>
            <person name="Alikhan N.F."/>
            <person name="Baker D."/>
            <person name="Gharbi K."/>
            <person name="Hall N."/>
            <person name="Watson M."/>
            <person name="Adriaenssens E.M."/>
            <person name="Foster-Nyarko E."/>
            <person name="Jarju S."/>
            <person name="Secka A."/>
            <person name="Antonio M."/>
            <person name="Oren A."/>
            <person name="Chaudhuri R.R."/>
            <person name="La Ragione R."/>
            <person name="Hildebrand F."/>
            <person name="Pallen M.J."/>
        </authorList>
    </citation>
    <scope>NUCLEOTIDE SEQUENCE</scope>
    <source>
        <strain evidence="1">3924</strain>
    </source>
</reference>
<reference evidence="1" key="1">
    <citation type="submission" date="2020-10" db="EMBL/GenBank/DDBJ databases">
        <authorList>
            <person name="Gilroy R."/>
        </authorList>
    </citation>
    <scope>NUCLEOTIDE SEQUENCE</scope>
    <source>
        <strain evidence="1">3924</strain>
    </source>
</reference>
<comment type="caution">
    <text evidence="1">The sequence shown here is derived from an EMBL/GenBank/DDBJ whole genome shotgun (WGS) entry which is preliminary data.</text>
</comment>
<dbReference type="SUPFAM" id="SSF49464">
    <property type="entry name" value="Carboxypeptidase regulatory domain-like"/>
    <property type="match status" value="1"/>
</dbReference>
<dbReference type="NCBIfam" id="TIGR04134">
    <property type="entry name" value="lipo_with_rSAM"/>
    <property type="match status" value="1"/>
</dbReference>
<protein>
    <submittedName>
        <fullName evidence="1">Radical SAM-associated putative lipoprotein</fullName>
    </submittedName>
</protein>
<evidence type="ECO:0000313" key="2">
    <source>
        <dbReference type="Proteomes" id="UP000712007"/>
    </source>
</evidence>
<sequence>MKSLGKLAVGCAAVLALNGCVIGGTEGEPNLDLRVRGTVTTEKGEPIKGIRVIVSRDTCYTDGEGQYETALLNRPPCDFRTAYFNDVDGEANGGAFASDSVLLTSVERVMVKEGDGGRYAGEYEYTIDVKMKAAE</sequence>
<proteinExistence type="predicted"/>
<dbReference type="InterPro" id="IPR026403">
    <property type="entry name" value="Lipo_with_rSAM"/>
</dbReference>
<dbReference type="EMBL" id="JADIMV010000138">
    <property type="protein sequence ID" value="MBO8440606.1"/>
    <property type="molecule type" value="Genomic_DNA"/>
</dbReference>